<dbReference type="GO" id="GO:0003676">
    <property type="term" value="F:nucleic acid binding"/>
    <property type="evidence" value="ECO:0007669"/>
    <property type="project" value="InterPro"/>
</dbReference>
<evidence type="ECO:0000313" key="1">
    <source>
        <dbReference type="EMBL" id="GFY41335.1"/>
    </source>
</evidence>
<keyword evidence="2" id="KW-1185">Reference proteome</keyword>
<gene>
    <name evidence="1" type="ORF">TNIN_234801</name>
</gene>
<reference evidence="1" key="1">
    <citation type="submission" date="2020-08" db="EMBL/GenBank/DDBJ databases">
        <title>Multicomponent nature underlies the extraordinary mechanical properties of spider dragline silk.</title>
        <authorList>
            <person name="Kono N."/>
            <person name="Nakamura H."/>
            <person name="Mori M."/>
            <person name="Yoshida Y."/>
            <person name="Ohtoshi R."/>
            <person name="Malay A.D."/>
            <person name="Moran D.A.P."/>
            <person name="Tomita M."/>
            <person name="Numata K."/>
            <person name="Arakawa K."/>
        </authorList>
    </citation>
    <scope>NUCLEOTIDE SEQUENCE</scope>
</reference>
<comment type="caution">
    <text evidence="1">The sequence shown here is derived from an EMBL/GenBank/DDBJ whole genome shotgun (WGS) entry which is preliminary data.</text>
</comment>
<evidence type="ECO:0000313" key="2">
    <source>
        <dbReference type="Proteomes" id="UP000886998"/>
    </source>
</evidence>
<dbReference type="EMBL" id="BMAV01002450">
    <property type="protein sequence ID" value="GFY41335.1"/>
    <property type="molecule type" value="Genomic_DNA"/>
</dbReference>
<dbReference type="OrthoDB" id="6469553at2759"/>
<dbReference type="Gene3D" id="3.30.420.10">
    <property type="entry name" value="Ribonuclease H-like superfamily/Ribonuclease H"/>
    <property type="match status" value="1"/>
</dbReference>
<dbReference type="Proteomes" id="UP000886998">
    <property type="component" value="Unassembled WGS sequence"/>
</dbReference>
<accession>A0A8X6WV54</accession>
<proteinExistence type="predicted"/>
<protein>
    <submittedName>
        <fullName evidence="1">Uncharacterized protein</fullName>
    </submittedName>
</protein>
<sequence>MDASHCEAGIYRSTCDPPIFPNSLASSITQSHALQLLVMGFLKENVYREHLTTALDLKNIIHCYNNNIHADSLRSAIESLIFRMECVIEQGGSHTEHVLKH</sequence>
<name>A0A8X6WV54_9ARAC</name>
<dbReference type="AlphaFoldDB" id="A0A8X6WV54"/>
<organism evidence="1 2">
    <name type="scientific">Trichonephila inaurata madagascariensis</name>
    <dbReference type="NCBI Taxonomy" id="2747483"/>
    <lineage>
        <taxon>Eukaryota</taxon>
        <taxon>Metazoa</taxon>
        <taxon>Ecdysozoa</taxon>
        <taxon>Arthropoda</taxon>
        <taxon>Chelicerata</taxon>
        <taxon>Arachnida</taxon>
        <taxon>Araneae</taxon>
        <taxon>Araneomorphae</taxon>
        <taxon>Entelegynae</taxon>
        <taxon>Araneoidea</taxon>
        <taxon>Nephilidae</taxon>
        <taxon>Trichonephila</taxon>
        <taxon>Trichonephila inaurata</taxon>
    </lineage>
</organism>
<dbReference type="InterPro" id="IPR036397">
    <property type="entry name" value="RNaseH_sf"/>
</dbReference>